<gene>
    <name evidence="1" type="ORF">B7C42_07278</name>
</gene>
<evidence type="ECO:0000313" key="2">
    <source>
        <dbReference type="Proteomes" id="UP000215506"/>
    </source>
</evidence>
<keyword evidence="2" id="KW-1185">Reference proteome</keyword>
<dbReference type="Proteomes" id="UP000215506">
    <property type="component" value="Unassembled WGS sequence"/>
</dbReference>
<evidence type="ECO:0000313" key="1">
    <source>
        <dbReference type="EMBL" id="OXR40593.1"/>
    </source>
</evidence>
<protein>
    <submittedName>
        <fullName evidence="1">Uncharacterized protein</fullName>
    </submittedName>
</protein>
<reference evidence="1 2" key="1">
    <citation type="submission" date="2017-07" db="EMBL/GenBank/DDBJ databases">
        <title>First draft Genome Sequence of Nocardia cerradoensis isolated from human infection.</title>
        <authorList>
            <person name="Carrasco G."/>
        </authorList>
    </citation>
    <scope>NUCLEOTIDE SEQUENCE [LARGE SCALE GENOMIC DNA]</scope>
    <source>
        <strain evidence="1 2">CNM20130759</strain>
    </source>
</reference>
<dbReference type="AlphaFoldDB" id="A0A231GVE1"/>
<dbReference type="EMBL" id="NGAF01000029">
    <property type="protein sequence ID" value="OXR40593.1"/>
    <property type="molecule type" value="Genomic_DNA"/>
</dbReference>
<organism evidence="1 2">
    <name type="scientific">Nocardia cerradoensis</name>
    <dbReference type="NCBI Taxonomy" id="85688"/>
    <lineage>
        <taxon>Bacteria</taxon>
        <taxon>Bacillati</taxon>
        <taxon>Actinomycetota</taxon>
        <taxon>Actinomycetes</taxon>
        <taxon>Mycobacteriales</taxon>
        <taxon>Nocardiaceae</taxon>
        <taxon>Nocardia</taxon>
    </lineage>
</organism>
<sequence length="228" mass="25551">MISARNPSPRPATCGFTPEILPEPLNSAEPGLFRLAEAAVDHPDGIVRDVVYPVVGEKTLRELVKEAKANDQAFAARVRTVLRSSYSNHYRRMLPALLAALEFRCNNTAYRPVMVAVELLQRYAGIDGKVRFYDSHALAPLDGIVPKAWREAVVDEKGRIERIAYELCVLVALRDAIRRREIYVDGGNRWRNPEDDLPGDFDTAREVHYAAIRQPLDPTQFIAGLQSG</sequence>
<name>A0A231GVE1_9NOCA</name>
<accession>A0A231GVE1</accession>
<proteinExistence type="predicted"/>
<dbReference type="RefSeq" id="WP_197521859.1">
    <property type="nucleotide sequence ID" value="NZ_NGAF01000029.1"/>
</dbReference>
<comment type="caution">
    <text evidence="1">The sequence shown here is derived from an EMBL/GenBank/DDBJ whole genome shotgun (WGS) entry which is preliminary data.</text>
</comment>